<evidence type="ECO:0000313" key="2">
    <source>
        <dbReference type="EMBL" id="MCW3487260.1"/>
    </source>
</evidence>
<feature type="chain" id="PRO_5045092477" description="Outer membrane protein beta-barrel domain-containing protein" evidence="1">
    <location>
        <begin position="20"/>
        <end position="199"/>
    </location>
</feature>
<accession>A0ABT3ITG3</accession>
<evidence type="ECO:0008006" key="4">
    <source>
        <dbReference type="Google" id="ProtNLM"/>
    </source>
</evidence>
<comment type="caution">
    <text evidence="2">The sequence shown here is derived from an EMBL/GenBank/DDBJ whole genome shotgun (WGS) entry which is preliminary data.</text>
</comment>
<gene>
    <name evidence="2" type="ORF">OL497_25405</name>
</gene>
<sequence>MRTCFLLVVICMASLSSFAQTFKHGAGVQLFVDNSAYMDTRAMGGLTYSPRLHFLERNNTSLSVGVPLSIGLGGNYNYHVYNYDVVENNNLQLIINIPLMLNFNFGCGATTHYGSRFGFFVGAGYAYNFSNQGQRWKNNYAYGYRSDNTVSTSGPAGNAGVRIGVGRMARKNIEIKTAYMRGLSSDKTNVFTLATLFNF</sequence>
<keyword evidence="3" id="KW-1185">Reference proteome</keyword>
<evidence type="ECO:0000313" key="3">
    <source>
        <dbReference type="Proteomes" id="UP001207742"/>
    </source>
</evidence>
<dbReference type="RefSeq" id="WP_264734070.1">
    <property type="nucleotide sequence ID" value="NZ_JAPDNR010000001.1"/>
</dbReference>
<name>A0ABT3ITG3_9BACT</name>
<keyword evidence="1" id="KW-0732">Signal</keyword>
<reference evidence="2 3" key="1">
    <citation type="submission" date="2022-10" db="EMBL/GenBank/DDBJ databases">
        <title>Chitinophaga nivalis PC15 sp. nov., isolated from Pyeongchang county, South Korea.</title>
        <authorList>
            <person name="Trinh H.N."/>
        </authorList>
    </citation>
    <scope>NUCLEOTIDE SEQUENCE [LARGE SCALE GENOMIC DNA]</scope>
    <source>
        <strain evidence="2 3">PC14</strain>
    </source>
</reference>
<protein>
    <recommendedName>
        <fullName evidence="4">Outer membrane protein beta-barrel domain-containing protein</fullName>
    </recommendedName>
</protein>
<proteinExistence type="predicted"/>
<organism evidence="2 3">
    <name type="scientific">Chitinophaga nivalis</name>
    <dbReference type="NCBI Taxonomy" id="2991709"/>
    <lineage>
        <taxon>Bacteria</taxon>
        <taxon>Pseudomonadati</taxon>
        <taxon>Bacteroidota</taxon>
        <taxon>Chitinophagia</taxon>
        <taxon>Chitinophagales</taxon>
        <taxon>Chitinophagaceae</taxon>
        <taxon>Chitinophaga</taxon>
    </lineage>
</organism>
<dbReference type="EMBL" id="JAPDNS010000002">
    <property type="protein sequence ID" value="MCW3487260.1"/>
    <property type="molecule type" value="Genomic_DNA"/>
</dbReference>
<feature type="signal peptide" evidence="1">
    <location>
        <begin position="1"/>
        <end position="19"/>
    </location>
</feature>
<evidence type="ECO:0000256" key="1">
    <source>
        <dbReference type="SAM" id="SignalP"/>
    </source>
</evidence>
<dbReference type="Proteomes" id="UP001207742">
    <property type="component" value="Unassembled WGS sequence"/>
</dbReference>